<name>A0ABV1DE75_9FIRM</name>
<comment type="caution">
    <text evidence="2">The sequence shown here is derived from an EMBL/GenBank/DDBJ whole genome shotgun (WGS) entry which is preliminary data.</text>
</comment>
<dbReference type="Pfam" id="PF01208">
    <property type="entry name" value="URO-D"/>
    <property type="match status" value="1"/>
</dbReference>
<dbReference type="PANTHER" id="PTHR47099">
    <property type="entry name" value="METHYLCOBAMIDE:COM METHYLTRANSFERASE MTBA"/>
    <property type="match status" value="1"/>
</dbReference>
<dbReference type="Gene3D" id="3.20.20.210">
    <property type="match status" value="1"/>
</dbReference>
<dbReference type="Proteomes" id="UP001454086">
    <property type="component" value="Unassembled WGS sequence"/>
</dbReference>
<organism evidence="2 3">
    <name type="scientific">Enterocloster hominis</name>
    <name type="common">ex Hitch et al. 2024</name>
    <dbReference type="NCBI Taxonomy" id="1917870"/>
    <lineage>
        <taxon>Bacteria</taxon>
        <taxon>Bacillati</taxon>
        <taxon>Bacillota</taxon>
        <taxon>Clostridia</taxon>
        <taxon>Lachnospirales</taxon>
        <taxon>Lachnospiraceae</taxon>
        <taxon>Enterocloster</taxon>
    </lineage>
</organism>
<dbReference type="SUPFAM" id="SSF51726">
    <property type="entry name" value="UROD/MetE-like"/>
    <property type="match status" value="1"/>
</dbReference>
<evidence type="ECO:0000313" key="3">
    <source>
        <dbReference type="Proteomes" id="UP001454086"/>
    </source>
</evidence>
<protein>
    <submittedName>
        <fullName evidence="2">Uroporphyrinogen decarboxylase family protein</fullName>
    </submittedName>
</protein>
<gene>
    <name evidence="2" type="ORF">WMQ36_27380</name>
</gene>
<feature type="domain" description="Uroporphyrinogen decarboxylase (URO-D)" evidence="1">
    <location>
        <begin position="3"/>
        <end position="341"/>
    </location>
</feature>
<proteinExistence type="predicted"/>
<dbReference type="InterPro" id="IPR000257">
    <property type="entry name" value="Uroporphyrinogen_deCOase"/>
</dbReference>
<accession>A0ABV1DE75</accession>
<reference evidence="2 3" key="1">
    <citation type="submission" date="2024-03" db="EMBL/GenBank/DDBJ databases">
        <title>Human intestinal bacterial collection.</title>
        <authorList>
            <person name="Pauvert C."/>
            <person name="Hitch T.C.A."/>
            <person name="Clavel T."/>
        </authorList>
    </citation>
    <scope>NUCLEOTIDE SEQUENCE [LARGE SCALE GENOMIC DNA]</scope>
    <source>
        <strain evidence="2 3">CLA-SR-H021</strain>
    </source>
</reference>
<dbReference type="InterPro" id="IPR052024">
    <property type="entry name" value="Methanogen_methyltrans"/>
</dbReference>
<dbReference type="PANTHER" id="PTHR47099:SF1">
    <property type="entry name" value="METHYLCOBAMIDE:COM METHYLTRANSFERASE MTBA"/>
    <property type="match status" value="1"/>
</dbReference>
<keyword evidence="3" id="KW-1185">Reference proteome</keyword>
<dbReference type="EMBL" id="JBBMFM010000207">
    <property type="protein sequence ID" value="MEQ2428687.1"/>
    <property type="molecule type" value="Genomic_DNA"/>
</dbReference>
<dbReference type="InterPro" id="IPR038071">
    <property type="entry name" value="UROD/MetE-like_sf"/>
</dbReference>
<sequence>MWTKKERVLAVLNGELADRPPVSAWRHFIEKEHSGVGLFAETMLDWHRTYDWDYVKLQPRASYYEEAWGGEFDFENYEGVLPKCIKGPVGSAEDLDKITVLPGNKGPFAEQIEAVKAIQEGVADGAPIFQTMMCPTSILQKLCAVNPIGRYRAASRDDLMVTLMHEQPELVHRTLKNITATMADYSRQLIHNGLFGVFYGATGLSRSTYLTKEEWEEFVKPYDLEMMDALKPCKIMVHACGLDVNPEYFAHYPIDILHWPESATGNPALDSAPRWLDRTITPMGGCDERLFGQHKADEIGAMTRNTLKRMKDIPFMLAPDCSLALNTYDDELRAFIMAAHEKN</sequence>
<dbReference type="RefSeq" id="WP_008719777.1">
    <property type="nucleotide sequence ID" value="NZ_JAJFEB010000006.1"/>
</dbReference>
<evidence type="ECO:0000259" key="1">
    <source>
        <dbReference type="Pfam" id="PF01208"/>
    </source>
</evidence>
<evidence type="ECO:0000313" key="2">
    <source>
        <dbReference type="EMBL" id="MEQ2428687.1"/>
    </source>
</evidence>